<dbReference type="Proteomes" id="UP001059380">
    <property type="component" value="Chromosome"/>
</dbReference>
<proteinExistence type="predicted"/>
<dbReference type="RefSeq" id="WP_260795058.1">
    <property type="nucleotide sequence ID" value="NZ_CP093313.1"/>
</dbReference>
<evidence type="ECO:0000313" key="1">
    <source>
        <dbReference type="EMBL" id="UWZ85508.1"/>
    </source>
</evidence>
<organism evidence="1 2">
    <name type="scientific">Occallatibacter riparius</name>
    <dbReference type="NCBI Taxonomy" id="1002689"/>
    <lineage>
        <taxon>Bacteria</taxon>
        <taxon>Pseudomonadati</taxon>
        <taxon>Acidobacteriota</taxon>
        <taxon>Terriglobia</taxon>
        <taxon>Terriglobales</taxon>
        <taxon>Acidobacteriaceae</taxon>
        <taxon>Occallatibacter</taxon>
    </lineage>
</organism>
<dbReference type="EMBL" id="CP093313">
    <property type="protein sequence ID" value="UWZ85508.1"/>
    <property type="molecule type" value="Genomic_DNA"/>
</dbReference>
<gene>
    <name evidence="1" type="ORF">MOP44_06095</name>
</gene>
<evidence type="ECO:0000313" key="2">
    <source>
        <dbReference type="Proteomes" id="UP001059380"/>
    </source>
</evidence>
<protein>
    <submittedName>
        <fullName evidence="1">Uncharacterized protein</fullName>
    </submittedName>
</protein>
<dbReference type="KEGG" id="orp:MOP44_06095"/>
<accession>A0A9J7BRJ7</accession>
<reference evidence="1" key="1">
    <citation type="submission" date="2021-04" db="EMBL/GenBank/DDBJ databases">
        <title>Phylogenetic analysis of Acidobacteriaceae.</title>
        <authorList>
            <person name="Qiu L."/>
            <person name="Zhang Q."/>
        </authorList>
    </citation>
    <scope>NUCLEOTIDE SEQUENCE</scope>
    <source>
        <strain evidence="1">DSM 25168</strain>
    </source>
</reference>
<name>A0A9J7BRJ7_9BACT</name>
<keyword evidence="2" id="KW-1185">Reference proteome</keyword>
<dbReference type="AlphaFoldDB" id="A0A9J7BRJ7"/>
<sequence length="177" mass="19938">MHNNSAPKFTLRRERYQQGSLTAEKRSIVPDIWVYRWREPIGGGKSIQRKKIIGSVQQYRTETAARKAVDALRLDINAESISPSSMTLSERAEHYREKELGEGCGETKLTREVYANNLDSYILPRWGRRTHCKSQGVPHRVVAERIAKIQCSQDQDKGCLGPLVPSMPCGTVPALSS</sequence>